<evidence type="ECO:0000256" key="1">
    <source>
        <dbReference type="ARBA" id="ARBA00006865"/>
    </source>
</evidence>
<dbReference type="InterPro" id="IPR050546">
    <property type="entry name" value="Glycosyl_Hydrlase_16"/>
</dbReference>
<protein>
    <submittedName>
        <fullName evidence="3">Unannotated protein</fullName>
    </submittedName>
</protein>
<dbReference type="EMBL" id="CAFBNO010000019">
    <property type="protein sequence ID" value="CAB4953668.1"/>
    <property type="molecule type" value="Genomic_DNA"/>
</dbReference>
<dbReference type="InterPro" id="IPR000757">
    <property type="entry name" value="Beta-glucanase-like"/>
</dbReference>
<dbReference type="Gene3D" id="2.60.120.200">
    <property type="match status" value="1"/>
</dbReference>
<evidence type="ECO:0000313" key="3">
    <source>
        <dbReference type="EMBL" id="CAB4953668.1"/>
    </source>
</evidence>
<feature type="domain" description="GH16" evidence="2">
    <location>
        <begin position="16"/>
        <end position="263"/>
    </location>
</feature>
<dbReference type="InterPro" id="IPR013320">
    <property type="entry name" value="ConA-like_dom_sf"/>
</dbReference>
<dbReference type="PANTHER" id="PTHR10963">
    <property type="entry name" value="GLYCOSYL HYDROLASE-RELATED"/>
    <property type="match status" value="1"/>
</dbReference>
<comment type="similarity">
    <text evidence="1">Belongs to the glycosyl hydrolase 16 family.</text>
</comment>
<proteinExistence type="inferred from homology"/>
<dbReference type="SUPFAM" id="SSF49899">
    <property type="entry name" value="Concanavalin A-like lectins/glucanases"/>
    <property type="match status" value="1"/>
</dbReference>
<dbReference type="CDD" id="cd08023">
    <property type="entry name" value="GH16_laminarinase_like"/>
    <property type="match status" value="1"/>
</dbReference>
<accession>A0A6J7KC45</accession>
<dbReference type="AlphaFoldDB" id="A0A6J7KC45"/>
<sequence>MNHESAFSKGSPIIELLWEQTFASPDGTRPDSAVWSHDIGDGTEAGIPGWGNQEREWYTDDSVETRDGKLVFTATKLPENSGIDAYYGPAEWSSGKIHTHGKVSFKYGRIEATIKAPTGAGTWPAFWMLGTNIAEVTWPECGEIDILEMRGRDPKTLVSTVHGPGYSGEHGSGTEIATQPLNEGFHTFGVDWLEDSVTWHLDGVPFHTVTPESVTPNRWAFNHPHYIIMNLAMGGGFTGDIDPALTHAEMQVEAVRVYSIDGVGEVNFGLK</sequence>
<dbReference type="Pfam" id="PF00722">
    <property type="entry name" value="Glyco_hydro_16"/>
    <property type="match status" value="1"/>
</dbReference>
<dbReference type="PROSITE" id="PS51762">
    <property type="entry name" value="GH16_2"/>
    <property type="match status" value="1"/>
</dbReference>
<dbReference type="GO" id="GO:0004553">
    <property type="term" value="F:hydrolase activity, hydrolyzing O-glycosyl compounds"/>
    <property type="evidence" value="ECO:0007669"/>
    <property type="project" value="InterPro"/>
</dbReference>
<reference evidence="3" key="1">
    <citation type="submission" date="2020-05" db="EMBL/GenBank/DDBJ databases">
        <authorList>
            <person name="Chiriac C."/>
            <person name="Salcher M."/>
            <person name="Ghai R."/>
            <person name="Kavagutti S V."/>
        </authorList>
    </citation>
    <scope>NUCLEOTIDE SEQUENCE</scope>
</reference>
<organism evidence="3">
    <name type="scientific">freshwater metagenome</name>
    <dbReference type="NCBI Taxonomy" id="449393"/>
    <lineage>
        <taxon>unclassified sequences</taxon>
        <taxon>metagenomes</taxon>
        <taxon>ecological metagenomes</taxon>
    </lineage>
</organism>
<dbReference type="PANTHER" id="PTHR10963:SF55">
    <property type="entry name" value="GLYCOSIDE HYDROLASE FAMILY 16 PROTEIN"/>
    <property type="match status" value="1"/>
</dbReference>
<dbReference type="GO" id="GO:0005975">
    <property type="term" value="P:carbohydrate metabolic process"/>
    <property type="evidence" value="ECO:0007669"/>
    <property type="project" value="InterPro"/>
</dbReference>
<evidence type="ECO:0000259" key="2">
    <source>
        <dbReference type="PROSITE" id="PS51762"/>
    </source>
</evidence>
<name>A0A6J7KC45_9ZZZZ</name>
<gene>
    <name evidence="3" type="ORF">UFOPK3837_00598</name>
</gene>